<dbReference type="InterPro" id="IPR011249">
    <property type="entry name" value="Metalloenz_LuxS/M16"/>
</dbReference>
<dbReference type="InterPro" id="IPR055130">
    <property type="entry name" value="PreP_C"/>
</dbReference>
<dbReference type="PANTHER" id="PTHR43016:SF13">
    <property type="entry name" value="PRESEQUENCE PROTEASE, MITOCHONDRIAL"/>
    <property type="match status" value="1"/>
</dbReference>
<name>A0A814AUR1_ADIRI</name>
<organism evidence="2 3">
    <name type="scientific">Adineta ricciae</name>
    <name type="common">Rotifer</name>
    <dbReference type="NCBI Taxonomy" id="249248"/>
    <lineage>
        <taxon>Eukaryota</taxon>
        <taxon>Metazoa</taxon>
        <taxon>Spiralia</taxon>
        <taxon>Gnathifera</taxon>
        <taxon>Rotifera</taxon>
        <taxon>Eurotatoria</taxon>
        <taxon>Bdelloidea</taxon>
        <taxon>Adinetida</taxon>
        <taxon>Adinetidae</taxon>
        <taxon>Adineta</taxon>
    </lineage>
</organism>
<reference evidence="2" key="1">
    <citation type="submission" date="2021-02" db="EMBL/GenBank/DDBJ databases">
        <authorList>
            <person name="Nowell W R."/>
        </authorList>
    </citation>
    <scope>NUCLEOTIDE SEQUENCE</scope>
</reference>
<dbReference type="GO" id="GO:0005759">
    <property type="term" value="C:mitochondrial matrix"/>
    <property type="evidence" value="ECO:0007669"/>
    <property type="project" value="TreeGrafter"/>
</dbReference>
<dbReference type="GO" id="GO:0016485">
    <property type="term" value="P:protein processing"/>
    <property type="evidence" value="ECO:0007669"/>
    <property type="project" value="TreeGrafter"/>
</dbReference>
<comment type="caution">
    <text evidence="2">The sequence shown here is derived from an EMBL/GenBank/DDBJ whole genome shotgun (WGS) entry which is preliminary data.</text>
</comment>
<evidence type="ECO:0000259" key="1">
    <source>
        <dbReference type="SMART" id="SM01264"/>
    </source>
</evidence>
<dbReference type="Pfam" id="PF08367">
    <property type="entry name" value="M16C_assoc"/>
    <property type="match status" value="1"/>
</dbReference>
<dbReference type="GO" id="GO:0046872">
    <property type="term" value="F:metal ion binding"/>
    <property type="evidence" value="ECO:0007669"/>
    <property type="project" value="InterPro"/>
</dbReference>
<dbReference type="GO" id="GO:0004222">
    <property type="term" value="F:metalloendopeptidase activity"/>
    <property type="evidence" value="ECO:0007669"/>
    <property type="project" value="TreeGrafter"/>
</dbReference>
<dbReference type="SUPFAM" id="SSF63411">
    <property type="entry name" value="LuxS/MPP-like metallohydrolase"/>
    <property type="match status" value="2"/>
</dbReference>
<proteinExistence type="predicted"/>
<gene>
    <name evidence="2" type="ORF">EDS130_LOCUS10609</name>
</gene>
<dbReference type="OrthoDB" id="10250783at2759"/>
<dbReference type="Proteomes" id="UP000663852">
    <property type="component" value="Unassembled WGS sequence"/>
</dbReference>
<dbReference type="FunFam" id="3.30.830.10:FF:000013">
    <property type="entry name" value="Mitochondrial presequence protease"/>
    <property type="match status" value="1"/>
</dbReference>
<dbReference type="InterPro" id="IPR013578">
    <property type="entry name" value="Peptidase_M16C_assoc"/>
</dbReference>
<protein>
    <recommendedName>
        <fullName evidence="1">Peptidase M16C associated domain-containing protein</fullName>
    </recommendedName>
</protein>
<dbReference type="PANTHER" id="PTHR43016">
    <property type="entry name" value="PRESEQUENCE PROTEASE"/>
    <property type="match status" value="1"/>
</dbReference>
<dbReference type="AlphaFoldDB" id="A0A814AUR1"/>
<dbReference type="Pfam" id="PF22516">
    <property type="entry name" value="PreP_C"/>
    <property type="match status" value="1"/>
</dbReference>
<dbReference type="Gene3D" id="3.30.830.10">
    <property type="entry name" value="Metalloenzyme, LuxS/M16 peptidase-like"/>
    <property type="match status" value="2"/>
</dbReference>
<dbReference type="SMART" id="SM01264">
    <property type="entry name" value="M16C_associated"/>
    <property type="match status" value="1"/>
</dbReference>
<feature type="domain" description="Peptidase M16C associated" evidence="1">
    <location>
        <begin position="1"/>
        <end position="143"/>
    </location>
</feature>
<dbReference type="SUPFAM" id="SSF49785">
    <property type="entry name" value="Galactose-binding domain-like"/>
    <property type="match status" value="1"/>
</dbReference>
<dbReference type="Gene3D" id="2.60.120.260">
    <property type="entry name" value="Galactose-binding domain-like"/>
    <property type="match status" value="1"/>
</dbReference>
<accession>A0A814AUR1</accession>
<evidence type="ECO:0000313" key="3">
    <source>
        <dbReference type="Proteomes" id="UP000663852"/>
    </source>
</evidence>
<sequence length="549" mass="62625">MCQKRKRENTQRALGSNKFNYLELSEQIALKTGGLNVSTHLDESAFRIEDYEEGVILSSYCLDRNLNAMFDLWEDILLYFNKQLNQYDRLETLIKGQASAYANSVHESGHTFAMMHSASQYGPVDQMAESLHGLTQVNRMQEIARSENFDDITKKLSQIADHILTKNSLRCALNGEANGLKNGMERLETFLDRLPGSSAKTQQIRFEDANAILKNDFKTGRVKLPSKTHFEMPFDVFYAGQCYQSVPYTHEDYPKLLVLAKLMFNKFLLREVREIGGAYGGGANLRGNLFSFFSYRDPHSVETLKRFDQCVDYFVNGKFTDKDVDEAKLATFQQLDKPKSPGSQGMTQFLHGINDDMRQKNRDRIFACGKQHLINVTEKYLHKKPYAATILGPDNPKFAVDGEFRQMTTEKEIELNDTQLRVSSVLNKDNKNYGKKNLIDGSEETCWNSEAGSSQWIQITPTTPFALSSVAIKFQGGFAAKRFAVECRQADGTFTSTAEFYPDDHGKLQVFRLPTTPLIDQAPFRLTFHDSYDTFGRIIIYLLKIYENK</sequence>
<dbReference type="EMBL" id="CAJNOJ010000037">
    <property type="protein sequence ID" value="CAF0917884.1"/>
    <property type="molecule type" value="Genomic_DNA"/>
</dbReference>
<evidence type="ECO:0000313" key="2">
    <source>
        <dbReference type="EMBL" id="CAF0917884.1"/>
    </source>
</evidence>
<dbReference type="InterPro" id="IPR008979">
    <property type="entry name" value="Galactose-bd-like_sf"/>
</dbReference>